<evidence type="ECO:0000256" key="1">
    <source>
        <dbReference type="SAM" id="Phobius"/>
    </source>
</evidence>
<dbReference type="NCBIfam" id="TIGR04370">
    <property type="entry name" value="glyco_rpt_poly"/>
    <property type="match status" value="1"/>
</dbReference>
<dbReference type="Proteomes" id="UP000430692">
    <property type="component" value="Unassembled WGS sequence"/>
</dbReference>
<reference evidence="2 3" key="1">
    <citation type="submission" date="2019-12" db="EMBL/GenBank/DDBJ databases">
        <title>Whole-genome analyses of novel actinobacteria.</title>
        <authorList>
            <person name="Sahin N."/>
            <person name="Saygin H."/>
        </authorList>
    </citation>
    <scope>NUCLEOTIDE SEQUENCE [LARGE SCALE GENOMIC DNA]</scope>
    <source>
        <strain evidence="2 3">KC615</strain>
    </source>
</reference>
<feature type="transmembrane region" description="Helical" evidence="1">
    <location>
        <begin position="33"/>
        <end position="53"/>
    </location>
</feature>
<feature type="transmembrane region" description="Helical" evidence="1">
    <location>
        <begin position="73"/>
        <end position="92"/>
    </location>
</feature>
<sequence>MIWMLVWILTLVIGVLLLHKSSGGLSLNKPNLHLVIFGYVFLLSSLIGSLLIVLNIDNSYIINKLLFPESRKLGFILVCSSFLLFSFSTWVVSRIVGFNPKVEFAQYWKSPVNEVFDSKQHKKLFFTLFTVLSTISILSVIYTLMHTSTIPLFSAILGNTADLAKGRIDAKEGYTGIVYVKNILAIGLTPLLSIVAFAYSLKTRLWSWRVLFGLLFVAAVIIQMYNFEKAPTLFYMIMLILTSIYVGKLRLNLRLILLFGAVAVAYIVVMYTLLGATGSSTFLNYSQGPIGRIILTQIAPMYIFVDRFGEVYPYLHLYGLPDSILQLYDVDQMRSARVIMMDLFPEKVQEGTAGVLNTLYVGEAFATYGAWGVMLASVYLGVFVQLLYILFVRLPKHPVFISLFIFFIINIPRAMVGGFSDLVINPVWIVLFVLVIIPYAVVRLKETWPSSIKKMNKSS</sequence>
<protein>
    <submittedName>
        <fullName evidence="2">Oligosaccharide repeat unit polymerase</fullName>
    </submittedName>
</protein>
<feature type="transmembrane region" description="Helical" evidence="1">
    <location>
        <begin position="232"/>
        <end position="249"/>
    </location>
</feature>
<gene>
    <name evidence="2" type="ORF">GSM42_20065</name>
</gene>
<feature type="transmembrane region" description="Helical" evidence="1">
    <location>
        <begin position="422"/>
        <end position="442"/>
    </location>
</feature>
<dbReference type="AlphaFoldDB" id="A0A6I4W205"/>
<organism evidence="2 3">
    <name type="scientific">Shimazuella alba</name>
    <dbReference type="NCBI Taxonomy" id="2690964"/>
    <lineage>
        <taxon>Bacteria</taxon>
        <taxon>Bacillati</taxon>
        <taxon>Bacillota</taxon>
        <taxon>Bacilli</taxon>
        <taxon>Bacillales</taxon>
        <taxon>Thermoactinomycetaceae</taxon>
        <taxon>Shimazuella</taxon>
    </lineage>
</organism>
<feature type="transmembrane region" description="Helical" evidence="1">
    <location>
        <begin position="205"/>
        <end position="225"/>
    </location>
</feature>
<keyword evidence="1" id="KW-0472">Membrane</keyword>
<feature type="transmembrane region" description="Helical" evidence="1">
    <location>
        <begin position="368"/>
        <end position="391"/>
    </location>
</feature>
<accession>A0A6I4W205</accession>
<proteinExistence type="predicted"/>
<comment type="caution">
    <text evidence="2">The sequence shown here is derived from an EMBL/GenBank/DDBJ whole genome shotgun (WGS) entry which is preliminary data.</text>
</comment>
<keyword evidence="1" id="KW-1133">Transmembrane helix</keyword>
<evidence type="ECO:0000313" key="3">
    <source>
        <dbReference type="Proteomes" id="UP000430692"/>
    </source>
</evidence>
<feature type="transmembrane region" description="Helical" evidence="1">
    <location>
        <begin position="124"/>
        <end position="144"/>
    </location>
</feature>
<feature type="transmembrane region" description="Helical" evidence="1">
    <location>
        <begin position="398"/>
        <end position="416"/>
    </location>
</feature>
<name>A0A6I4W205_9BACL</name>
<feature type="transmembrane region" description="Helical" evidence="1">
    <location>
        <begin position="177"/>
        <end position="199"/>
    </location>
</feature>
<keyword evidence="1" id="KW-0812">Transmembrane</keyword>
<dbReference type="EMBL" id="WUUL01000026">
    <property type="protein sequence ID" value="MXQ55976.1"/>
    <property type="molecule type" value="Genomic_DNA"/>
</dbReference>
<evidence type="ECO:0000313" key="2">
    <source>
        <dbReference type="EMBL" id="MXQ55976.1"/>
    </source>
</evidence>
<feature type="transmembrane region" description="Helical" evidence="1">
    <location>
        <begin position="255"/>
        <end position="277"/>
    </location>
</feature>
<keyword evidence="3" id="KW-1185">Reference proteome</keyword>